<protein>
    <submittedName>
        <fullName evidence="1">Uncharacterized protein</fullName>
    </submittedName>
</protein>
<proteinExistence type="predicted"/>
<name>A0ACB8A162_9AGAM</name>
<keyword evidence="2" id="KW-1185">Reference proteome</keyword>
<accession>A0ACB8A162</accession>
<gene>
    <name evidence="1" type="ORF">BJ138DRAFT_1117258</name>
</gene>
<evidence type="ECO:0000313" key="1">
    <source>
        <dbReference type="EMBL" id="KAH7906788.1"/>
    </source>
</evidence>
<evidence type="ECO:0000313" key="2">
    <source>
        <dbReference type="Proteomes" id="UP000790377"/>
    </source>
</evidence>
<reference evidence="1" key="1">
    <citation type="journal article" date="2021" name="New Phytol.">
        <title>Evolutionary innovations through gain and loss of genes in the ectomycorrhizal Boletales.</title>
        <authorList>
            <person name="Wu G."/>
            <person name="Miyauchi S."/>
            <person name="Morin E."/>
            <person name="Kuo A."/>
            <person name="Drula E."/>
            <person name="Varga T."/>
            <person name="Kohler A."/>
            <person name="Feng B."/>
            <person name="Cao Y."/>
            <person name="Lipzen A."/>
            <person name="Daum C."/>
            <person name="Hundley H."/>
            <person name="Pangilinan J."/>
            <person name="Johnson J."/>
            <person name="Barry K."/>
            <person name="LaButti K."/>
            <person name="Ng V."/>
            <person name="Ahrendt S."/>
            <person name="Min B."/>
            <person name="Choi I.G."/>
            <person name="Park H."/>
            <person name="Plett J.M."/>
            <person name="Magnuson J."/>
            <person name="Spatafora J.W."/>
            <person name="Nagy L.G."/>
            <person name="Henrissat B."/>
            <person name="Grigoriev I.V."/>
            <person name="Yang Z.L."/>
            <person name="Xu J."/>
            <person name="Martin F.M."/>
        </authorList>
    </citation>
    <scope>NUCLEOTIDE SEQUENCE</scope>
    <source>
        <strain evidence="1">ATCC 28755</strain>
    </source>
</reference>
<dbReference type="Proteomes" id="UP000790377">
    <property type="component" value="Unassembled WGS sequence"/>
</dbReference>
<organism evidence="1 2">
    <name type="scientific">Hygrophoropsis aurantiaca</name>
    <dbReference type="NCBI Taxonomy" id="72124"/>
    <lineage>
        <taxon>Eukaryota</taxon>
        <taxon>Fungi</taxon>
        <taxon>Dikarya</taxon>
        <taxon>Basidiomycota</taxon>
        <taxon>Agaricomycotina</taxon>
        <taxon>Agaricomycetes</taxon>
        <taxon>Agaricomycetidae</taxon>
        <taxon>Boletales</taxon>
        <taxon>Coniophorineae</taxon>
        <taxon>Hygrophoropsidaceae</taxon>
        <taxon>Hygrophoropsis</taxon>
    </lineage>
</organism>
<sequence length="617" mass="68545">MEDDVYIAEYCGASRESGTEPPSTIQRPTGVKKRASSDPESGLSIDHLKVLAAHFLHTFQTTLPSAIPQTHHPLYYTSIFHMHREANAAFQVQFANRADWANWRVRIMNSEVNYVADSLSHMRRVGSKLYEKVLGAAVPGREIVANKLAIADTLSTFAIEHELARLESEPFLIQPPLTQPIKRRHFYTILDQYEEATTLAGWHAYAKDRDTILTLQAAISRAREAQDVVGGIITEIVGCVKIAPPAMLSVEALEFASEEEVDEMEREAERRSERRLLMPSPVSAMSKPRGKGVGGTGKKLSSKGFSSPVSSDWTAAYPRCLDLEASAGSSAEYAQSRVLGYLLLEAPNHPGRNVLSHEINGCSDDEKLHKLDILFIAHYIRAWRNDATFASSSPPSQQPCQSLELPTYSNAKAKALIRDRHRCALSGMIDYRSFQASKSIRQEFANLSTKGEYRHMHGSRVWAVLERFSRGLMMIDKLDGVKIHQLENIINMSGDLHACFDELDVWLEEDQASGIRPTAFCEDIANHYKICAVADGLVQGYPTYVTFTTPDPEKLPLPSQNLLRLNAVCARVANFSGAGDYIDKITRDLEMTRVLPPGGDSESVELLFQASAPLEIA</sequence>
<comment type="caution">
    <text evidence="1">The sequence shown here is derived from an EMBL/GenBank/DDBJ whole genome shotgun (WGS) entry which is preliminary data.</text>
</comment>
<dbReference type="EMBL" id="MU267975">
    <property type="protein sequence ID" value="KAH7906788.1"/>
    <property type="molecule type" value="Genomic_DNA"/>
</dbReference>